<evidence type="ECO:0000313" key="2">
    <source>
        <dbReference type="EMBL" id="WAC03802.1"/>
    </source>
</evidence>
<feature type="domain" description="Carbamoyltransferase" evidence="1">
    <location>
        <begin position="3"/>
        <end position="328"/>
    </location>
</feature>
<dbReference type="RefSeq" id="WP_267678439.1">
    <property type="nucleotide sequence ID" value="NZ_CP113088.1"/>
</dbReference>
<dbReference type="Proteomes" id="UP001164705">
    <property type="component" value="Chromosome"/>
</dbReference>
<sequence length="329" mass="37022">MNIIGISCFYHDSAACLIQNGKLLFAAQEERFSRIKNDKSFPNKTIAFCLEANHLSISDIDLIVFYEKPFIKFDRVINTLLNEAPLTFNLFRKTLLSWLKNKLWVSSIIKDELNYTGEIIYSEHHEAHATGSFFTSPFQEAVIITIDGVGEKACTSIAIGKDNRVDLVKEQHYPHSIGLLYSAFTQYCGFKVNSGEYKLMGLAPYGKPIYKQRILDHIVSYDSSGLVHLNLAYFSFERGKSTINSKFCKIFGKQQRALDGEMEDFYCDIASSIQSVIEDIILAILIHAKELTGLNNLCLSGGVALNCKANGELLGKNIFDNIWVQPASR</sequence>
<name>A0A9E8MY16_9FLAO</name>
<dbReference type="CDD" id="cd24098">
    <property type="entry name" value="ASKHA_NBD_TobZ_N"/>
    <property type="match status" value="1"/>
</dbReference>
<dbReference type="InterPro" id="IPR003696">
    <property type="entry name" value="Carbtransf_dom"/>
</dbReference>
<accession>A0A9E8MY16</accession>
<dbReference type="EMBL" id="CP113088">
    <property type="protein sequence ID" value="WAC03802.1"/>
    <property type="molecule type" value="Genomic_DNA"/>
</dbReference>
<dbReference type="KEGG" id="lnu:N7U66_10485"/>
<dbReference type="InterPro" id="IPR051338">
    <property type="entry name" value="NodU/CmcH_Carbamoyltrnsfr"/>
</dbReference>
<dbReference type="PANTHER" id="PTHR34847:SF1">
    <property type="entry name" value="NODULATION PROTEIN U"/>
    <property type="match status" value="1"/>
</dbReference>
<dbReference type="Pfam" id="PF02543">
    <property type="entry name" value="Carbam_trans_N"/>
    <property type="match status" value="1"/>
</dbReference>
<evidence type="ECO:0000313" key="3">
    <source>
        <dbReference type="Proteomes" id="UP001164705"/>
    </source>
</evidence>
<dbReference type="SUPFAM" id="SSF53067">
    <property type="entry name" value="Actin-like ATPase domain"/>
    <property type="match status" value="1"/>
</dbReference>
<dbReference type="GO" id="GO:0003824">
    <property type="term" value="F:catalytic activity"/>
    <property type="evidence" value="ECO:0007669"/>
    <property type="project" value="InterPro"/>
</dbReference>
<dbReference type="PANTHER" id="PTHR34847">
    <property type="entry name" value="NODULATION PROTEIN U"/>
    <property type="match status" value="1"/>
</dbReference>
<gene>
    <name evidence="2" type="ORF">N7U66_10485</name>
</gene>
<protein>
    <recommendedName>
        <fullName evidence="1">Carbamoyltransferase domain-containing protein</fullName>
    </recommendedName>
</protein>
<dbReference type="AlphaFoldDB" id="A0A9E8MY16"/>
<evidence type="ECO:0000259" key="1">
    <source>
        <dbReference type="Pfam" id="PF02543"/>
    </source>
</evidence>
<organism evidence="2 3">
    <name type="scientific">Lacinutrix neustonica</name>
    <dbReference type="NCBI Taxonomy" id="2980107"/>
    <lineage>
        <taxon>Bacteria</taxon>
        <taxon>Pseudomonadati</taxon>
        <taxon>Bacteroidota</taxon>
        <taxon>Flavobacteriia</taxon>
        <taxon>Flavobacteriales</taxon>
        <taxon>Flavobacteriaceae</taxon>
        <taxon>Lacinutrix</taxon>
    </lineage>
</organism>
<dbReference type="Gene3D" id="3.30.420.40">
    <property type="match status" value="2"/>
</dbReference>
<keyword evidence="3" id="KW-1185">Reference proteome</keyword>
<reference evidence="2" key="1">
    <citation type="submission" date="2022-11" db="EMBL/GenBank/DDBJ databases">
        <title>Lacinutrix neustonica HL-RS19T sp. nov., isolated from the surface microlayer sample of brackish Lake Shihwa.</title>
        <authorList>
            <person name="Choi J.Y."/>
            <person name="Hwang C.Y."/>
        </authorList>
    </citation>
    <scope>NUCLEOTIDE SEQUENCE</scope>
    <source>
        <strain evidence="2">HL-RS19</strain>
    </source>
</reference>
<proteinExistence type="predicted"/>
<dbReference type="InterPro" id="IPR043129">
    <property type="entry name" value="ATPase_NBD"/>
</dbReference>